<dbReference type="AlphaFoldDB" id="A0A0V1HAE1"/>
<proteinExistence type="predicted"/>
<reference evidence="1 2" key="1">
    <citation type="submission" date="2015-01" db="EMBL/GenBank/DDBJ databases">
        <title>Evolution of Trichinella species and genotypes.</title>
        <authorList>
            <person name="Korhonen P.K."/>
            <person name="Edoardo P."/>
            <person name="Giuseppe L.R."/>
            <person name="Gasser R.B."/>
        </authorList>
    </citation>
    <scope>NUCLEOTIDE SEQUENCE [LARGE SCALE GENOMIC DNA]</scope>
    <source>
        <strain evidence="1">ISS1029</strain>
    </source>
</reference>
<accession>A0A0V1HAE1</accession>
<dbReference type="OrthoDB" id="5925126at2759"/>
<feature type="non-terminal residue" evidence="1">
    <location>
        <position position="178"/>
    </location>
</feature>
<keyword evidence="2" id="KW-1185">Reference proteome</keyword>
<name>A0A0V1HAE1_9BILA</name>
<comment type="caution">
    <text evidence="1">The sequence shown here is derived from an EMBL/GenBank/DDBJ whole genome shotgun (WGS) entry which is preliminary data.</text>
</comment>
<protein>
    <submittedName>
        <fullName evidence="1">Uncharacterized protein</fullName>
    </submittedName>
</protein>
<evidence type="ECO:0000313" key="1">
    <source>
        <dbReference type="EMBL" id="KRZ07247.1"/>
    </source>
</evidence>
<organism evidence="1 2">
    <name type="scientific">Trichinella zimbabwensis</name>
    <dbReference type="NCBI Taxonomy" id="268475"/>
    <lineage>
        <taxon>Eukaryota</taxon>
        <taxon>Metazoa</taxon>
        <taxon>Ecdysozoa</taxon>
        <taxon>Nematoda</taxon>
        <taxon>Enoplea</taxon>
        <taxon>Dorylaimia</taxon>
        <taxon>Trichinellida</taxon>
        <taxon>Trichinellidae</taxon>
        <taxon>Trichinella</taxon>
    </lineage>
</organism>
<evidence type="ECO:0000313" key="2">
    <source>
        <dbReference type="Proteomes" id="UP000055024"/>
    </source>
</evidence>
<sequence length="178" mass="20455">MIIKYSRLSTFAVCTFRRNRECRISTNICRFCSYTPPMPYNPTQLPESCKGYHGPSTDLQVKYLSRIYFFIPLIDSFMHYVFTQILHYSHAVLHCASFKAEVWTFPDMSGPVDQSGSSVWNRGTGAAVNQLPVRSASFPFTLIPPVWLSRYHYCYGVEPHKQKQPCTKPADPQHTCTL</sequence>
<dbReference type="EMBL" id="JYDP01000105">
    <property type="protein sequence ID" value="KRZ07247.1"/>
    <property type="molecule type" value="Genomic_DNA"/>
</dbReference>
<dbReference type="Proteomes" id="UP000055024">
    <property type="component" value="Unassembled WGS sequence"/>
</dbReference>
<gene>
    <name evidence="1" type="ORF">T11_1857</name>
</gene>